<feature type="domain" description="EngC GTPase" evidence="3">
    <location>
        <begin position="112"/>
        <end position="253"/>
    </location>
</feature>
<dbReference type="GeneID" id="24426065"/>
<dbReference type="Pfam" id="PF03193">
    <property type="entry name" value="RsgA_GTPase"/>
    <property type="match status" value="1"/>
</dbReference>
<proteinExistence type="predicted"/>
<dbReference type="KEGG" id="bmic:BmR1_04g07090"/>
<gene>
    <name evidence="4" type="ORF">BmR1_04g07090</name>
</gene>
<protein>
    <submittedName>
        <fullName evidence="4">Mitochondrial ribosome-associated GTPase 1</fullName>
    </submittedName>
</protein>
<dbReference type="GO" id="GO:0032543">
    <property type="term" value="P:mitochondrial translation"/>
    <property type="evidence" value="ECO:0007669"/>
    <property type="project" value="TreeGrafter"/>
</dbReference>
<dbReference type="Gene3D" id="1.10.1580.10">
    <property type="match status" value="1"/>
</dbReference>
<evidence type="ECO:0000256" key="2">
    <source>
        <dbReference type="ARBA" id="ARBA00023134"/>
    </source>
</evidence>
<dbReference type="PANTHER" id="PTHR45782:SF4">
    <property type="entry name" value="MITOCHONDRIAL RIBOSOME-ASSOCIATED GTPASE 1"/>
    <property type="match status" value="1"/>
</dbReference>
<dbReference type="GO" id="GO:0005525">
    <property type="term" value="F:GTP binding"/>
    <property type="evidence" value="ECO:0007669"/>
    <property type="project" value="UniProtKB-KW"/>
</dbReference>
<dbReference type="InterPro" id="IPR027417">
    <property type="entry name" value="P-loop_NTPase"/>
</dbReference>
<reference evidence="4 5" key="2">
    <citation type="journal article" date="2013" name="PLoS ONE">
        <title>Whole genome mapping and re-organization of the nuclear and mitochondrial genomes of Babesia microti isolates.</title>
        <authorList>
            <person name="Cornillot E."/>
            <person name="Dassouli A."/>
            <person name="Garg A."/>
            <person name="Pachikara N."/>
            <person name="Randazzo S."/>
            <person name="Depoix D."/>
            <person name="Carcy B."/>
            <person name="Delbecq S."/>
            <person name="Frutos R."/>
            <person name="Silva J.C."/>
            <person name="Sutton R."/>
            <person name="Krause P.J."/>
            <person name="Mamoun C.B."/>
        </authorList>
    </citation>
    <scope>NUCLEOTIDE SEQUENCE [LARGE SCALE GENOMIC DNA]</scope>
    <source>
        <strain evidence="4 5">RI</strain>
    </source>
</reference>
<dbReference type="GO" id="GO:0003924">
    <property type="term" value="F:GTPase activity"/>
    <property type="evidence" value="ECO:0007669"/>
    <property type="project" value="InterPro"/>
</dbReference>
<dbReference type="InterPro" id="IPR010914">
    <property type="entry name" value="RsgA_GTPase_dom"/>
</dbReference>
<dbReference type="PANTHER" id="PTHR45782">
    <property type="entry name" value="MITOCHONDRIAL RIBOSOME-ASSOCIATED GTPASE 1"/>
    <property type="match status" value="1"/>
</dbReference>
<keyword evidence="5" id="KW-1185">Reference proteome</keyword>
<name>A0A1N6LXX6_BABMR</name>
<reference evidence="4 5" key="3">
    <citation type="journal article" date="2016" name="Sci. Rep.">
        <title>Genome-wide diversity and gene expression profiling of Babesia microti isolates identify polymorphic genes that mediate host-pathogen interactions.</title>
        <authorList>
            <person name="Silva J.C."/>
            <person name="Cornillot E."/>
            <person name="McCracken C."/>
            <person name="Usmani-Brown S."/>
            <person name="Dwivedi A."/>
            <person name="Ifeonu O.O."/>
            <person name="Crabtree J."/>
            <person name="Gotia H.T."/>
            <person name="Virji A.Z."/>
            <person name="Reynes C."/>
            <person name="Colinge J."/>
            <person name="Kumar V."/>
            <person name="Lawres L."/>
            <person name="Pazzi J.E."/>
            <person name="Pablo J.V."/>
            <person name="Hung C."/>
            <person name="Brancato J."/>
            <person name="Kumari P."/>
            <person name="Orvis J."/>
            <person name="Tretina K."/>
            <person name="Chibucos M."/>
            <person name="Ott S."/>
            <person name="Sadzewicz L."/>
            <person name="Sengamalay N."/>
            <person name="Shetty A.C."/>
            <person name="Su Q."/>
            <person name="Tallon L."/>
            <person name="Fraser C.M."/>
            <person name="Frutos R."/>
            <person name="Molina D.M."/>
            <person name="Krause P.J."/>
            <person name="Ben Mamoun C."/>
        </authorList>
    </citation>
    <scope>NUCLEOTIDE SEQUENCE [LARGE SCALE GENOMIC DNA]</scope>
    <source>
        <strain evidence="4 5">RI</strain>
    </source>
</reference>
<keyword evidence="2" id="KW-0342">GTP-binding</keyword>
<evidence type="ECO:0000259" key="3">
    <source>
        <dbReference type="Pfam" id="PF03193"/>
    </source>
</evidence>
<evidence type="ECO:0000313" key="4">
    <source>
        <dbReference type="EMBL" id="SIO73721.1"/>
    </source>
</evidence>
<dbReference type="InterPro" id="IPR023179">
    <property type="entry name" value="GTP-bd_ortho_bundle_sf"/>
</dbReference>
<reference evidence="4 5" key="1">
    <citation type="journal article" date="2012" name="Nucleic Acids Res.">
        <title>Sequencing of the smallest Apicomplexan genome from the human pathogen Babesia microti.</title>
        <authorList>
            <person name="Cornillot E."/>
            <person name="Hadj-Kaddour K."/>
            <person name="Dassouli A."/>
            <person name="Noel B."/>
            <person name="Ranwez V."/>
            <person name="Vacherie B."/>
            <person name="Augagneur Y."/>
            <person name="Bres V."/>
            <person name="Duclos A."/>
            <person name="Randazzo S."/>
            <person name="Carcy B."/>
            <person name="Debierre-Grockiego F."/>
            <person name="Delbecq S."/>
            <person name="Moubri-Menage K."/>
            <person name="Shams-Eldin H."/>
            <person name="Usmani-Brown S."/>
            <person name="Bringaud F."/>
            <person name="Wincker P."/>
            <person name="Vivares C.P."/>
            <person name="Schwarz R.T."/>
            <person name="Schetters T.P."/>
            <person name="Krause P.J."/>
            <person name="Gorenflot A."/>
            <person name="Berry V."/>
            <person name="Barbe V."/>
            <person name="Ben Mamoun C."/>
        </authorList>
    </citation>
    <scope>NUCLEOTIDE SEQUENCE [LARGE SCALE GENOMIC DNA]</scope>
    <source>
        <strain evidence="4 5">RI</strain>
    </source>
</reference>
<sequence length="392" mass="44810">MSNVDEEGIGEEREMINYIPFSGISSGPRLDDWILQGEWNEHIVKSERFIEFMPRPNFQFDRSITWFPSHMSRGKLKMAQRIDTINCIIEVRDSRVPLSSSNPEIYRQFPPKIPRLIVLNKADLVPKNDLKRTLDLFEKANLKVLHTDATKNRHVGKIVDFCKINCNIKFASIGIAMLLIGLPNVGKSSLITSMKRYVQNIAKYADRRNRITEGVKNTLPRSCHVPGTSKHLNMFQLSSNPKIFCFDTPGIMTPKSDDLELNLKLASLGSIQENYQDILYISDYVLYWLNKHQHFSYVDHFHLSYPTNSIRHVASAASKIANMVKRDEFVGDEIAGANLFLKLFRNGTLGKFTMDILPDPKQLIKRSQIEAIAECPGPWGPSEYDLPLRGLE</sequence>
<accession>A0A1N6LXX6</accession>
<dbReference type="VEuPathDB" id="PiroplasmaDB:BmR1_04g07090"/>
<dbReference type="GO" id="GO:0005739">
    <property type="term" value="C:mitochondrion"/>
    <property type="evidence" value="ECO:0007669"/>
    <property type="project" value="TreeGrafter"/>
</dbReference>
<dbReference type="RefSeq" id="XP_021337787.1">
    <property type="nucleotide sequence ID" value="XM_021482576.1"/>
</dbReference>
<dbReference type="OrthoDB" id="269151at2759"/>
<dbReference type="AlphaFoldDB" id="A0A1N6LXX6"/>
<dbReference type="SUPFAM" id="SSF52540">
    <property type="entry name" value="P-loop containing nucleoside triphosphate hydrolases"/>
    <property type="match status" value="1"/>
</dbReference>
<evidence type="ECO:0000256" key="1">
    <source>
        <dbReference type="ARBA" id="ARBA00022741"/>
    </source>
</evidence>
<keyword evidence="1" id="KW-0547">Nucleotide-binding</keyword>
<organism evidence="4 5">
    <name type="scientific">Babesia microti (strain RI)</name>
    <dbReference type="NCBI Taxonomy" id="1133968"/>
    <lineage>
        <taxon>Eukaryota</taxon>
        <taxon>Sar</taxon>
        <taxon>Alveolata</taxon>
        <taxon>Apicomplexa</taxon>
        <taxon>Aconoidasida</taxon>
        <taxon>Piroplasmida</taxon>
        <taxon>Babesiidae</taxon>
        <taxon>Babesia</taxon>
    </lineage>
</organism>
<evidence type="ECO:0000313" key="5">
    <source>
        <dbReference type="Proteomes" id="UP000002899"/>
    </source>
</evidence>
<dbReference type="EMBL" id="LN871599">
    <property type="protein sequence ID" value="SIO73721.1"/>
    <property type="molecule type" value="Genomic_DNA"/>
</dbReference>
<dbReference type="Proteomes" id="UP000002899">
    <property type="component" value="Chromosome IV"/>
</dbReference>
<dbReference type="Gene3D" id="3.40.50.300">
    <property type="entry name" value="P-loop containing nucleotide triphosphate hydrolases"/>
    <property type="match status" value="1"/>
</dbReference>